<dbReference type="Proteomes" id="UP000233556">
    <property type="component" value="Unassembled WGS sequence"/>
</dbReference>
<evidence type="ECO:0000313" key="1">
    <source>
        <dbReference type="EMBL" id="PKU46237.1"/>
    </source>
</evidence>
<name>A0A2I0UJK2_LIMLA</name>
<proteinExistence type="predicted"/>
<keyword evidence="2" id="KW-1185">Reference proteome</keyword>
<reference evidence="2" key="1">
    <citation type="submission" date="2017-11" db="EMBL/GenBank/DDBJ databases">
        <authorList>
            <person name="Lima N.C."/>
            <person name="Parody-Merino A.M."/>
            <person name="Battley P.F."/>
            <person name="Fidler A.E."/>
            <person name="Prosdocimi F."/>
        </authorList>
    </citation>
    <scope>NUCLEOTIDE SEQUENCE [LARGE SCALE GENOMIC DNA]</scope>
</reference>
<reference evidence="2" key="2">
    <citation type="submission" date="2017-12" db="EMBL/GenBank/DDBJ databases">
        <title>Genome sequence of the Bar-tailed Godwit (Limosa lapponica baueri).</title>
        <authorList>
            <person name="Lima N.C.B."/>
            <person name="Parody-Merino A.M."/>
            <person name="Battley P.F."/>
            <person name="Fidler A.E."/>
            <person name="Prosdocimi F."/>
        </authorList>
    </citation>
    <scope>NUCLEOTIDE SEQUENCE [LARGE SCALE GENOMIC DNA]</scope>
</reference>
<organism evidence="1 2">
    <name type="scientific">Limosa lapponica baueri</name>
    <dbReference type="NCBI Taxonomy" id="1758121"/>
    <lineage>
        <taxon>Eukaryota</taxon>
        <taxon>Metazoa</taxon>
        <taxon>Chordata</taxon>
        <taxon>Craniata</taxon>
        <taxon>Vertebrata</taxon>
        <taxon>Euteleostomi</taxon>
        <taxon>Archelosauria</taxon>
        <taxon>Archosauria</taxon>
        <taxon>Dinosauria</taxon>
        <taxon>Saurischia</taxon>
        <taxon>Theropoda</taxon>
        <taxon>Coelurosauria</taxon>
        <taxon>Aves</taxon>
        <taxon>Neognathae</taxon>
        <taxon>Neoaves</taxon>
        <taxon>Charadriiformes</taxon>
        <taxon>Scolopacidae</taxon>
        <taxon>Limosa</taxon>
    </lineage>
</organism>
<dbReference type="EMBL" id="KZ505721">
    <property type="protein sequence ID" value="PKU46237.1"/>
    <property type="molecule type" value="Genomic_DNA"/>
</dbReference>
<sequence>MCSRTSINLMVSMTKIILRVAETKHNTFPKTPRKGIKIGHIGKDEEAYLVPMEGYYDEVVLEIKQSFVTFITRRQAVITHATEGKASFVQAPKGVWVQMDCVDAYCSSTEEVTHLAVHLSFLFAFYPIETEAEASCEDETPLASLAFFSDTTKIKEVEKVVDMFLTENSVNQNDF</sequence>
<evidence type="ECO:0000313" key="2">
    <source>
        <dbReference type="Proteomes" id="UP000233556"/>
    </source>
</evidence>
<accession>A0A2I0UJK2</accession>
<gene>
    <name evidence="1" type="ORF">llap_3461</name>
</gene>
<dbReference type="AlphaFoldDB" id="A0A2I0UJK2"/>
<protein>
    <submittedName>
        <fullName evidence="1">Uncharacterized protein</fullName>
    </submittedName>
</protein>